<sequence length="62" mass="6883">MSATQKICYLVVLNKKFLTQLASGSLLQIEQVLRQIGIGAFASSANTVRWLRKRGLTSTSWV</sequence>
<evidence type="ECO:0000313" key="2">
    <source>
        <dbReference type="Proteomes" id="UP000258102"/>
    </source>
</evidence>
<proteinExistence type="predicted"/>
<name>A0AAD0RRW7_PSEO7</name>
<dbReference type="AlphaFoldDB" id="A0AAD0RRW7"/>
<dbReference type="EMBL" id="CP031761">
    <property type="protein sequence ID" value="AXR03533.1"/>
    <property type="molecule type" value="Genomic_DNA"/>
</dbReference>
<dbReference type="Proteomes" id="UP000258102">
    <property type="component" value="Chromosome 1"/>
</dbReference>
<accession>A0AAD0RRW7</accession>
<gene>
    <name evidence="1" type="ORF">D0511_16690</name>
</gene>
<protein>
    <submittedName>
        <fullName evidence="1">Uncharacterized protein</fullName>
    </submittedName>
</protein>
<reference evidence="1 2" key="1">
    <citation type="submission" date="2018-08" db="EMBL/GenBank/DDBJ databases">
        <title>Whole Genome Sequences of Two Pseudoalteromonas piscicida Strains, DE1-A and DE2-A, which Exhibit Strong Antibacterial Activity against Vibrio vulnificus.</title>
        <authorList>
            <person name="Richards G.P."/>
            <person name="Needleman D.S."/>
            <person name="Watson M.A."/>
            <person name="Polson S.W."/>
        </authorList>
    </citation>
    <scope>NUCLEOTIDE SEQUENCE [LARGE SCALE GENOMIC DNA]</scope>
    <source>
        <strain evidence="1 2">DE2-A</strain>
    </source>
</reference>
<organism evidence="1 2">
    <name type="scientific">Pseudoalteromonas piscicida</name>
    <dbReference type="NCBI Taxonomy" id="43662"/>
    <lineage>
        <taxon>Bacteria</taxon>
        <taxon>Pseudomonadati</taxon>
        <taxon>Pseudomonadota</taxon>
        <taxon>Gammaproteobacteria</taxon>
        <taxon>Alteromonadales</taxon>
        <taxon>Pseudoalteromonadaceae</taxon>
        <taxon>Pseudoalteromonas</taxon>
    </lineage>
</organism>
<evidence type="ECO:0000313" key="1">
    <source>
        <dbReference type="EMBL" id="AXR03533.1"/>
    </source>
</evidence>